<feature type="region of interest" description="Disordered" evidence="1">
    <location>
        <begin position="1"/>
        <end position="29"/>
    </location>
</feature>
<keyword evidence="4" id="KW-1185">Reference proteome</keyword>
<feature type="compositionally biased region" description="Polar residues" evidence="1">
    <location>
        <begin position="801"/>
        <end position="814"/>
    </location>
</feature>
<dbReference type="EMBL" id="ATLV01012361">
    <property type="status" value="NOT_ANNOTATED_CDS"/>
    <property type="molecule type" value="Genomic_DNA"/>
</dbReference>
<feature type="compositionally biased region" description="Pro residues" evidence="1">
    <location>
        <begin position="621"/>
        <end position="630"/>
    </location>
</feature>
<feature type="compositionally biased region" description="Polar residues" evidence="1">
    <location>
        <begin position="1309"/>
        <end position="1335"/>
    </location>
</feature>
<feature type="compositionally biased region" description="Polar residues" evidence="1">
    <location>
        <begin position="702"/>
        <end position="712"/>
    </location>
</feature>
<feature type="compositionally biased region" description="Low complexity" evidence="1">
    <location>
        <begin position="428"/>
        <end position="438"/>
    </location>
</feature>
<evidence type="ECO:0000313" key="4">
    <source>
        <dbReference type="Proteomes" id="UP000030765"/>
    </source>
</evidence>
<feature type="region of interest" description="Disordered" evidence="1">
    <location>
        <begin position="1304"/>
        <end position="1335"/>
    </location>
</feature>
<feature type="compositionally biased region" description="Basic and acidic residues" evidence="1">
    <location>
        <begin position="815"/>
        <end position="824"/>
    </location>
</feature>
<dbReference type="EMBL" id="KE524785">
    <property type="protein sequence ID" value="KFB36598.1"/>
    <property type="molecule type" value="Genomic_DNA"/>
</dbReference>
<dbReference type="OrthoDB" id="19092at2759"/>
<protein>
    <submittedName>
        <fullName evidence="2 3">Uncharacterized protein</fullName>
    </submittedName>
</protein>
<feature type="region of interest" description="Disordered" evidence="1">
    <location>
        <begin position="1245"/>
        <end position="1284"/>
    </location>
</feature>
<feature type="compositionally biased region" description="Basic and acidic residues" evidence="1">
    <location>
        <begin position="667"/>
        <end position="676"/>
    </location>
</feature>
<feature type="region of interest" description="Disordered" evidence="1">
    <location>
        <begin position="220"/>
        <end position="245"/>
    </location>
</feature>
<feature type="compositionally biased region" description="Low complexity" evidence="1">
    <location>
        <begin position="508"/>
        <end position="518"/>
    </location>
</feature>
<dbReference type="VEuPathDB" id="VectorBase:ASIC003794"/>
<dbReference type="EnsemblMetazoa" id="ASIC003794-RA">
    <property type="protein sequence ID" value="ASIC003794-PA"/>
    <property type="gene ID" value="ASIC003794"/>
</dbReference>
<gene>
    <name evidence="2" type="ORF">ZHAS_00003794</name>
</gene>
<name>A0A084VF54_ANOSI</name>
<feature type="compositionally biased region" description="Polar residues" evidence="1">
    <location>
        <begin position="767"/>
        <end position="784"/>
    </location>
</feature>
<dbReference type="OMA" id="TEFRSIC"/>
<feature type="compositionally biased region" description="Basic and acidic residues" evidence="1">
    <location>
        <begin position="46"/>
        <end position="57"/>
    </location>
</feature>
<dbReference type="Proteomes" id="UP000030765">
    <property type="component" value="Unassembled WGS sequence"/>
</dbReference>
<feature type="compositionally biased region" description="Low complexity" evidence="1">
    <location>
        <begin position="730"/>
        <end position="748"/>
    </location>
</feature>
<feature type="compositionally biased region" description="Acidic residues" evidence="1">
    <location>
        <begin position="461"/>
        <end position="471"/>
    </location>
</feature>
<feature type="region of interest" description="Disordered" evidence="1">
    <location>
        <begin position="1035"/>
        <end position="1080"/>
    </location>
</feature>
<proteinExistence type="predicted"/>
<feature type="compositionally biased region" description="Pro residues" evidence="1">
    <location>
        <begin position="1065"/>
        <end position="1076"/>
    </location>
</feature>
<feature type="region of interest" description="Disordered" evidence="1">
    <location>
        <begin position="322"/>
        <end position="358"/>
    </location>
</feature>
<evidence type="ECO:0000256" key="1">
    <source>
        <dbReference type="SAM" id="MobiDB-lite"/>
    </source>
</evidence>
<dbReference type="VEuPathDB" id="VectorBase:ASIS015086"/>
<feature type="compositionally biased region" description="Basic and acidic residues" evidence="1">
    <location>
        <begin position="401"/>
        <end position="415"/>
    </location>
</feature>
<feature type="compositionally biased region" description="Polar residues" evidence="1">
    <location>
        <begin position="450"/>
        <end position="460"/>
    </location>
</feature>
<feature type="compositionally biased region" description="Basic and acidic residues" evidence="1">
    <location>
        <begin position="478"/>
        <end position="499"/>
    </location>
</feature>
<feature type="compositionally biased region" description="Polar residues" evidence="1">
    <location>
        <begin position="883"/>
        <end position="898"/>
    </location>
</feature>
<dbReference type="STRING" id="74873.A0A084VF54"/>
<feature type="compositionally biased region" description="Low complexity" evidence="1">
    <location>
        <begin position="552"/>
        <end position="566"/>
    </location>
</feature>
<feature type="region of interest" description="Disordered" evidence="1">
    <location>
        <begin position="149"/>
        <end position="169"/>
    </location>
</feature>
<organism evidence="2">
    <name type="scientific">Anopheles sinensis</name>
    <name type="common">Mosquito</name>
    <dbReference type="NCBI Taxonomy" id="74873"/>
    <lineage>
        <taxon>Eukaryota</taxon>
        <taxon>Metazoa</taxon>
        <taxon>Ecdysozoa</taxon>
        <taxon>Arthropoda</taxon>
        <taxon>Hexapoda</taxon>
        <taxon>Insecta</taxon>
        <taxon>Pterygota</taxon>
        <taxon>Neoptera</taxon>
        <taxon>Endopterygota</taxon>
        <taxon>Diptera</taxon>
        <taxon>Nematocera</taxon>
        <taxon>Culicoidea</taxon>
        <taxon>Culicidae</taxon>
        <taxon>Anophelinae</taxon>
        <taxon>Anopheles</taxon>
    </lineage>
</organism>
<evidence type="ECO:0000313" key="2">
    <source>
        <dbReference type="EMBL" id="KFB36598.1"/>
    </source>
</evidence>
<reference evidence="2 4" key="1">
    <citation type="journal article" date="2014" name="BMC Genomics">
        <title>Genome sequence of Anopheles sinensis provides insight into genetics basis of mosquito competence for malaria parasites.</title>
        <authorList>
            <person name="Zhou D."/>
            <person name="Zhang D."/>
            <person name="Ding G."/>
            <person name="Shi L."/>
            <person name="Hou Q."/>
            <person name="Ye Y."/>
            <person name="Xu Y."/>
            <person name="Zhou H."/>
            <person name="Xiong C."/>
            <person name="Li S."/>
            <person name="Yu J."/>
            <person name="Hong S."/>
            <person name="Yu X."/>
            <person name="Zou P."/>
            <person name="Chen C."/>
            <person name="Chang X."/>
            <person name="Wang W."/>
            <person name="Lv Y."/>
            <person name="Sun Y."/>
            <person name="Ma L."/>
            <person name="Shen B."/>
            <person name="Zhu C."/>
        </authorList>
    </citation>
    <scope>NUCLEOTIDE SEQUENCE [LARGE SCALE GENOMIC DNA]</scope>
</reference>
<feature type="region of interest" description="Disordered" evidence="1">
    <location>
        <begin position="41"/>
        <end position="92"/>
    </location>
</feature>
<feature type="region of interest" description="Disordered" evidence="1">
    <location>
        <begin position="1098"/>
        <end position="1126"/>
    </location>
</feature>
<evidence type="ECO:0000313" key="3">
    <source>
        <dbReference type="EnsemblMetazoa" id="ASIC003794-PA"/>
    </source>
</evidence>
<sequence length="1404" mass="151056">MKCSSCIGGGRRSLSSSDHESASPVTDGVTTADREYLAAHTMAASDSEKRDLLRAYRVDSPSAKNGPDSGAASREDDSDDYRPPSITIEELDDDVFEDCGEDPRMMAIKRKEEQEESVVMDPQTVGYTQLLLPPSLRAPLEVIREEELSDCSDSEFSHRPPTTTDADAKAGNVDSTVRRVDPPPTDMPDGGGTARGDAVAHGLAKFSPAKVLREILRYRRRRRSSGGNRKQPAPSAPFLHPGQERQEQTTCVLVGAKEADIAPQEYRSVCTTQTVNCEMMEVEVINIGSNSSSLDDLSDVDADTVEQVDEEQAYEKLELEDEHTTTISVHENRGEELTTSVSDDPANEQLDDPSKQLPYESITTQIIPDSQDVEIHPTSYEGVASSDPPLRLDNTHNSSLADHDLHQTEKNDENASPKSVVLQVVHTGSDGSSSSSDGIQQFVAPAHPATSPSGSSQISNADDDDDDDGDDPAAVACNDRDQQERNSSERTSDTDEKIPNENSRSPSTPAADDTTGDALLDISCSGVAPVDRDRDRASVVGIDDDESVTKASLNPSLSSSSSPSPSEIDRGTLIGVGTRVNHCVQNGERPPLPPPRTATIMSIEDDESISAVTVVKKGHRSPPPLPPVPAPRVAAIPLPPPPSVDGEATTTSSVTHPGRQPSVGEAEEGKDQEEKSAGSVAPPPPPPPAAYLVPLTVEALSASESSPQNGQIHSGDHSYQTDHADADQNSAQDSVDAVAAVDRSSPAVHTEEFKDDQSVLLKYMQEDSVSGSSNRSETIKSSDQVTDDGGDISEDFKQRQRTTGRPTGSYSSDPGESKEGHGPKIEPSSGSRRRGGQYLCDGFESAVVRRPQVSRSNDPVPADAASAAAAGMGVIPGPVEQNRLANTKGSSGGNQDSSSPEHKAALVADLRTEISRLKDAELQEEFLKLELETAKYERELQLITVPKRDPKVPNGVGGCGSAHENRTYFVSKQQDFVVERSPNNGAFGSSRMTGGGRLRANVPVPLPATDTKGPAENEQLYNEWQQKMEQREERRVQRVITTEQSFSQKQQQQRQDAVSVDIQPPSGPIPPPPPPTTDADEEIFTKKVKDRVRDLMASQAAAAEEARARQRGRVVSSAPSTPTARRKHIEEEFREFREIRQRETAAVSAALATESAKENARQLVEAVNHYAPSKIPLATSYKKAPALQRTTPVPAPKVTTVTINSNDQTTSSNNGAQSAGEEEIKVNVAALIATHQEKQQLQQVVPVASGQPPKVAPSRSNPDARPTEQVPVQDDCTSEPTVSVSDKCQQFEQRIRRNSDAGKVVDNNMAPTANRKPTTSTGATGHQQQQGRAGTTIGSYADSVECCDTKQRGFCSEADLLHEIDHALVLAKDFLFSRGMFHVLSPILALLDIACLRPTACSFQ</sequence>
<feature type="region of interest" description="Disordered" evidence="1">
    <location>
        <begin position="379"/>
        <end position="903"/>
    </location>
</feature>
<feature type="compositionally biased region" description="Low complexity" evidence="1">
    <location>
        <begin position="1044"/>
        <end position="1055"/>
    </location>
</feature>
<accession>A0A084VF54</accession>
<reference evidence="3" key="2">
    <citation type="submission" date="2020-05" db="UniProtKB">
        <authorList>
            <consortium name="EnsemblMetazoa"/>
        </authorList>
    </citation>
    <scope>IDENTIFICATION</scope>
</reference>
<feature type="compositionally biased region" description="Basic and acidic residues" evidence="1">
    <location>
        <begin position="714"/>
        <end position="726"/>
    </location>
</feature>